<dbReference type="EMBL" id="ONZP01000789">
    <property type="protein sequence ID" value="SPJ90958.1"/>
    <property type="molecule type" value="Genomic_DNA"/>
</dbReference>
<organism evidence="2 3">
    <name type="scientific">Fusarium torulosum</name>
    <dbReference type="NCBI Taxonomy" id="33205"/>
    <lineage>
        <taxon>Eukaryota</taxon>
        <taxon>Fungi</taxon>
        <taxon>Dikarya</taxon>
        <taxon>Ascomycota</taxon>
        <taxon>Pezizomycotina</taxon>
        <taxon>Sordariomycetes</taxon>
        <taxon>Hypocreomycetidae</taxon>
        <taxon>Hypocreales</taxon>
        <taxon>Nectriaceae</taxon>
        <taxon>Fusarium</taxon>
    </lineage>
</organism>
<reference evidence="2" key="1">
    <citation type="submission" date="2018-03" db="EMBL/GenBank/DDBJ databases">
        <authorList>
            <person name="Guldener U."/>
        </authorList>
    </citation>
    <scope>NUCLEOTIDE SEQUENCE</scope>
</reference>
<feature type="region of interest" description="Disordered" evidence="1">
    <location>
        <begin position="1"/>
        <end position="27"/>
    </location>
</feature>
<evidence type="ECO:0000313" key="3">
    <source>
        <dbReference type="Proteomes" id="UP001187734"/>
    </source>
</evidence>
<protein>
    <submittedName>
        <fullName evidence="2">Uncharacterized protein</fullName>
    </submittedName>
</protein>
<sequence length="53" mass="6265">MLSLDNQSRRQGRSESPPQCNKGWRTGLIWNWTTESERRRADMEGPDDWAKDD</sequence>
<comment type="caution">
    <text evidence="2">The sequence shown here is derived from an EMBL/GenBank/DDBJ whole genome shotgun (WGS) entry which is preliminary data.</text>
</comment>
<dbReference type="Proteomes" id="UP001187734">
    <property type="component" value="Unassembled WGS sequence"/>
</dbReference>
<evidence type="ECO:0000313" key="2">
    <source>
        <dbReference type="EMBL" id="SPJ90958.1"/>
    </source>
</evidence>
<keyword evidence="3" id="KW-1185">Reference proteome</keyword>
<name>A0AAE8MME0_9HYPO</name>
<evidence type="ECO:0000256" key="1">
    <source>
        <dbReference type="SAM" id="MobiDB-lite"/>
    </source>
</evidence>
<gene>
    <name evidence="2" type="ORF">FTOL_13360</name>
</gene>
<accession>A0AAE8MME0</accession>
<dbReference type="AlphaFoldDB" id="A0AAE8MME0"/>
<proteinExistence type="predicted"/>